<keyword evidence="3" id="KW-1185">Reference proteome</keyword>
<organism evidence="2 3">
    <name type="scientific">Actinomadura miaoliensis</name>
    <dbReference type="NCBI Taxonomy" id="430685"/>
    <lineage>
        <taxon>Bacteria</taxon>
        <taxon>Bacillati</taxon>
        <taxon>Actinomycetota</taxon>
        <taxon>Actinomycetes</taxon>
        <taxon>Streptosporangiales</taxon>
        <taxon>Thermomonosporaceae</taxon>
        <taxon>Actinomadura</taxon>
    </lineage>
</organism>
<evidence type="ECO:0000256" key="1">
    <source>
        <dbReference type="SAM" id="MobiDB-lite"/>
    </source>
</evidence>
<name>A0ABP7X3B7_9ACTN</name>
<reference evidence="3" key="1">
    <citation type="journal article" date="2019" name="Int. J. Syst. Evol. Microbiol.">
        <title>The Global Catalogue of Microorganisms (GCM) 10K type strain sequencing project: providing services to taxonomists for standard genome sequencing and annotation.</title>
        <authorList>
            <consortium name="The Broad Institute Genomics Platform"/>
            <consortium name="The Broad Institute Genome Sequencing Center for Infectious Disease"/>
            <person name="Wu L."/>
            <person name="Ma J."/>
        </authorList>
    </citation>
    <scope>NUCLEOTIDE SEQUENCE [LARGE SCALE GENOMIC DNA]</scope>
    <source>
        <strain evidence="3">JCM 16702</strain>
    </source>
</reference>
<protein>
    <submittedName>
        <fullName evidence="2">Uncharacterized protein</fullName>
    </submittedName>
</protein>
<feature type="region of interest" description="Disordered" evidence="1">
    <location>
        <begin position="17"/>
        <end position="70"/>
    </location>
</feature>
<accession>A0ABP7X3B7</accession>
<comment type="caution">
    <text evidence="2">The sequence shown here is derived from an EMBL/GenBank/DDBJ whole genome shotgun (WGS) entry which is preliminary data.</text>
</comment>
<evidence type="ECO:0000313" key="3">
    <source>
        <dbReference type="Proteomes" id="UP001500683"/>
    </source>
</evidence>
<feature type="compositionally biased region" description="Low complexity" evidence="1">
    <location>
        <begin position="51"/>
        <end position="70"/>
    </location>
</feature>
<dbReference type="Proteomes" id="UP001500683">
    <property type="component" value="Unassembled WGS sequence"/>
</dbReference>
<evidence type="ECO:0000313" key="2">
    <source>
        <dbReference type="EMBL" id="GAA4102913.1"/>
    </source>
</evidence>
<proteinExistence type="predicted"/>
<dbReference type="EMBL" id="BAAAZG010000069">
    <property type="protein sequence ID" value="GAA4102913.1"/>
    <property type="molecule type" value="Genomic_DNA"/>
</dbReference>
<gene>
    <name evidence="2" type="ORF">GCM10022214_81220</name>
</gene>
<sequence>MPDIVIGTRYCDRHMGRSRAGAHPVTCGGAGPTRVDASRDDKGVAARGAVASTGHGARAGAATAGDTRRP</sequence>